<evidence type="ECO:0000313" key="8">
    <source>
        <dbReference type="EMBL" id="BDZ55833.1"/>
    </source>
</evidence>
<comment type="subcellular location">
    <subcellularLocation>
        <location evidence="1">Endomembrane system</location>
        <topology evidence="1">Multi-pass membrane protein</topology>
    </subcellularLocation>
</comment>
<evidence type="ECO:0000256" key="5">
    <source>
        <dbReference type="SAM" id="MobiDB-lite"/>
    </source>
</evidence>
<evidence type="ECO:0000256" key="4">
    <source>
        <dbReference type="ARBA" id="ARBA00023136"/>
    </source>
</evidence>
<sequence>MSDAAAIPRDPGLQPERTALSWTRTSFAVAVNALLLLREGLVADRTSLVAASVVLFAGACVILAVGRRRRRALSSPASRSRCRCRTRGSSSARPSWPA</sequence>
<evidence type="ECO:0000256" key="2">
    <source>
        <dbReference type="ARBA" id="ARBA00022692"/>
    </source>
</evidence>
<evidence type="ECO:0000256" key="3">
    <source>
        <dbReference type="ARBA" id="ARBA00022989"/>
    </source>
</evidence>
<feature type="transmembrane region" description="Helical" evidence="6">
    <location>
        <begin position="46"/>
        <end position="65"/>
    </location>
</feature>
<keyword evidence="9" id="KW-1185">Reference proteome</keyword>
<dbReference type="InterPro" id="IPR003807">
    <property type="entry name" value="DUF202"/>
</dbReference>
<feature type="compositionally biased region" description="Low complexity" evidence="5">
    <location>
        <begin position="87"/>
        <end position="98"/>
    </location>
</feature>
<dbReference type="Proteomes" id="UP001321477">
    <property type="component" value="Chromosome"/>
</dbReference>
<feature type="region of interest" description="Disordered" evidence="5">
    <location>
        <begin position="73"/>
        <end position="98"/>
    </location>
</feature>
<keyword evidence="2 6" id="KW-0812">Transmembrane</keyword>
<organism evidence="8 9">
    <name type="scientific">Agromyces marinus</name>
    <dbReference type="NCBI Taxonomy" id="1389020"/>
    <lineage>
        <taxon>Bacteria</taxon>
        <taxon>Bacillati</taxon>
        <taxon>Actinomycetota</taxon>
        <taxon>Actinomycetes</taxon>
        <taxon>Micrococcales</taxon>
        <taxon>Microbacteriaceae</taxon>
        <taxon>Agromyces</taxon>
    </lineage>
</organism>
<evidence type="ECO:0000259" key="7">
    <source>
        <dbReference type="Pfam" id="PF02656"/>
    </source>
</evidence>
<dbReference type="EMBL" id="AP027734">
    <property type="protein sequence ID" value="BDZ55833.1"/>
    <property type="molecule type" value="Genomic_DNA"/>
</dbReference>
<evidence type="ECO:0000256" key="6">
    <source>
        <dbReference type="SAM" id="Phobius"/>
    </source>
</evidence>
<accession>A0ABM8H4V4</accession>
<proteinExistence type="predicted"/>
<keyword evidence="4 6" id="KW-0472">Membrane</keyword>
<dbReference type="RefSeq" id="WP_286329117.1">
    <property type="nucleotide sequence ID" value="NZ_AP027734.1"/>
</dbReference>
<keyword evidence="3 6" id="KW-1133">Transmembrane helix</keyword>
<evidence type="ECO:0000313" key="9">
    <source>
        <dbReference type="Proteomes" id="UP001321477"/>
    </source>
</evidence>
<dbReference type="Pfam" id="PF02656">
    <property type="entry name" value="DUF202"/>
    <property type="match status" value="1"/>
</dbReference>
<gene>
    <name evidence="8" type="ORF">GCM10025870_29060</name>
</gene>
<name>A0ABM8H4V4_9MICO</name>
<reference evidence="9" key="1">
    <citation type="journal article" date="2019" name="Int. J. Syst. Evol. Microbiol.">
        <title>The Global Catalogue of Microorganisms (GCM) 10K type strain sequencing project: providing services to taxonomists for standard genome sequencing and annotation.</title>
        <authorList>
            <consortium name="The Broad Institute Genomics Platform"/>
            <consortium name="The Broad Institute Genome Sequencing Center for Infectious Disease"/>
            <person name="Wu L."/>
            <person name="Ma J."/>
        </authorList>
    </citation>
    <scope>NUCLEOTIDE SEQUENCE [LARGE SCALE GENOMIC DNA]</scope>
    <source>
        <strain evidence="9">NBRC 109019</strain>
    </source>
</reference>
<protein>
    <recommendedName>
        <fullName evidence="7">DUF202 domain-containing protein</fullName>
    </recommendedName>
</protein>
<evidence type="ECO:0000256" key="1">
    <source>
        <dbReference type="ARBA" id="ARBA00004127"/>
    </source>
</evidence>
<feature type="domain" description="DUF202" evidence="7">
    <location>
        <begin position="10"/>
        <end position="71"/>
    </location>
</feature>